<feature type="transmembrane region" description="Helical" evidence="1">
    <location>
        <begin position="12"/>
        <end position="32"/>
    </location>
</feature>
<sequence>MKVRHDFNYRDYILLIWILVLINLFVISRWLARISLSLAIIVFTVGFTVTILLTVLSQPRSRTTIPEWVLPTVKKAMTEFQPVAEEILNYLVTEKTNPLVETARSDLAKNTGWLCESGRRFGQQVLDGLNEIKKKLFWSPGVSLSGELFQLQKSVEERVVVVTDFLDSLDVFVARVSDELELAISRNLKETWSKLRSQHQIALRYLEELLYAQIEEWGAEEGDKPVPQMERIGGQYEVLIQPSVNRASEHLQARLFSVVQELSSKVVGRLQRETLAQVNSLEQLAAQVERLLTHPRAPREKLGGALELLYQMKQEISDVMMTLAWQDLILEERWRESKQRLTGEAEQLASSLTGDEHADIWGRLEQIIDGWAKTKLQREAPGVISLLTAAEKNYWDFEKGLLSKEHMATNILQWAAAAEYTASTLVAVSSEVLSYRRLIRDEVRDGKHDAVFEKARGAVLAEIPELEKDMRGLYPNGFYAFCLNPGVGYQPHSAADAAWMLYLRLLFEGKDPEKEPDTCLLIGLLLGLHVIRNRYVQVTDVGLISDVNDWDDLENMRLASLKIVELLNRDTG</sequence>
<dbReference type="Proteomes" id="UP000000378">
    <property type="component" value="Chromosome"/>
</dbReference>
<accession>D7CLM1</accession>
<feature type="transmembrane region" description="Helical" evidence="1">
    <location>
        <begin position="38"/>
        <end position="56"/>
    </location>
</feature>
<dbReference type="OrthoDB" id="2081214at2"/>
<protein>
    <submittedName>
        <fullName evidence="2">Uncharacterized protein</fullName>
    </submittedName>
</protein>
<reference evidence="2 3" key="2">
    <citation type="journal article" date="2010" name="Stand. Genomic Sci.">
        <title>Complete genome sequence of Syntrophothermus lipocalidus type strain (TGB-C1).</title>
        <authorList>
            <person name="Djao O.D."/>
            <person name="Zhang X."/>
            <person name="Lucas S."/>
            <person name="Lapidus A."/>
            <person name="Del Rio T.G."/>
            <person name="Nolan M."/>
            <person name="Tice H."/>
            <person name="Cheng J.F."/>
            <person name="Han C."/>
            <person name="Tapia R."/>
            <person name="Goodwin L."/>
            <person name="Pitluck S."/>
            <person name="Liolios K."/>
            <person name="Ivanova N."/>
            <person name="Mavromatis K."/>
            <person name="Mikhailova N."/>
            <person name="Ovchinnikova G."/>
            <person name="Pati A."/>
            <person name="Brambilla E."/>
            <person name="Chen A."/>
            <person name="Palaniappan K."/>
            <person name="Land M."/>
            <person name="Hauser L."/>
            <person name="Chang Y.J."/>
            <person name="Jeffries C.D."/>
            <person name="Rohde M."/>
            <person name="Sikorski J."/>
            <person name="Spring S."/>
            <person name="Goker M."/>
            <person name="Detter J.C."/>
            <person name="Woyke T."/>
            <person name="Bristow J."/>
            <person name="Eisen J.A."/>
            <person name="Markowitz V."/>
            <person name="Hugenholtz P."/>
            <person name="Kyrpides N.C."/>
            <person name="Klenk H.P."/>
        </authorList>
    </citation>
    <scope>NUCLEOTIDE SEQUENCE [LARGE SCALE GENOMIC DNA]</scope>
    <source>
        <strain evidence="3">DSM 12680 / TGB-C1</strain>
    </source>
</reference>
<keyword evidence="3" id="KW-1185">Reference proteome</keyword>
<dbReference type="RefSeq" id="WP_013175008.1">
    <property type="nucleotide sequence ID" value="NC_014220.1"/>
</dbReference>
<dbReference type="HOGENOM" id="CLU_476409_0_0_9"/>
<dbReference type="AlphaFoldDB" id="D7CLM1"/>
<organism evidence="2 3">
    <name type="scientific">Syntrophothermus lipocalidus (strain DSM 12680 / TGB-C1)</name>
    <dbReference type="NCBI Taxonomy" id="643648"/>
    <lineage>
        <taxon>Bacteria</taxon>
        <taxon>Bacillati</taxon>
        <taxon>Bacillota</taxon>
        <taxon>Clostridia</taxon>
        <taxon>Eubacteriales</taxon>
        <taxon>Syntrophomonadaceae</taxon>
        <taxon>Syntrophothermus</taxon>
    </lineage>
</organism>
<reference evidence="3" key="1">
    <citation type="journal article" date="2010" name="Stand. Genomic Sci.">
        <title>Complete genome sequence of Syntrophothermus lipocalidus type strain (TGB-C1T).</title>
        <authorList>
            <consortium name="US DOE Joint Genome Institute (JGI-PGF)"/>
            <person name="Djao O."/>
            <person name="Zhang X."/>
            <person name="Lucas S."/>
            <person name="Lapidus A."/>
            <person name="Glavina Del Rio T."/>
            <person name="Nolan M."/>
            <person name="Tice H."/>
            <person name="Cheng J."/>
            <person name="Han C."/>
            <person name="Tapia R."/>
            <person name="Goodwin L."/>
            <person name="Pitluck S."/>
            <person name="Liolios K."/>
            <person name="Ivanova N."/>
            <person name="Mavromatis K."/>
            <person name="Mikhailova N."/>
            <person name="Ovchinnikova G."/>
            <person name="Pati A."/>
            <person name="Brambilla E."/>
            <person name="Chen A."/>
            <person name="Palaniappan K."/>
            <person name="Land M."/>
            <person name="Hauser L."/>
            <person name="Chang Y."/>
            <person name="Jeffries C."/>
            <person name="Rohde M."/>
            <person name="Sikorski J."/>
            <person name="Spring S."/>
            <person name="Goker M."/>
            <person name="Detter J."/>
            <person name="Woyke T."/>
            <person name="Bristow J."/>
            <person name="Eisen J."/>
            <person name="Markowitz V."/>
            <person name="Hugenholtz P."/>
            <person name="Kyrpides N."/>
            <person name="Klenk H."/>
        </authorList>
    </citation>
    <scope>NUCLEOTIDE SEQUENCE [LARGE SCALE GENOMIC DNA]</scope>
    <source>
        <strain evidence="3">DSM 12680 / TGB-C1</strain>
    </source>
</reference>
<proteinExistence type="predicted"/>
<dbReference type="KEGG" id="slp:Slip_0826"/>
<gene>
    <name evidence="2" type="ordered locus">Slip_0826</name>
</gene>
<dbReference type="STRING" id="643648.Slip_0826"/>
<keyword evidence="1" id="KW-0472">Membrane</keyword>
<name>D7CLM1_SYNLT</name>
<evidence type="ECO:0000256" key="1">
    <source>
        <dbReference type="SAM" id="Phobius"/>
    </source>
</evidence>
<evidence type="ECO:0000313" key="3">
    <source>
        <dbReference type="Proteomes" id="UP000000378"/>
    </source>
</evidence>
<keyword evidence="1" id="KW-0812">Transmembrane</keyword>
<keyword evidence="1" id="KW-1133">Transmembrane helix</keyword>
<dbReference type="eggNOG" id="ENOG5030930">
    <property type="taxonomic scope" value="Bacteria"/>
</dbReference>
<dbReference type="EMBL" id="CP002048">
    <property type="protein sequence ID" value="ADI01606.1"/>
    <property type="molecule type" value="Genomic_DNA"/>
</dbReference>
<evidence type="ECO:0000313" key="2">
    <source>
        <dbReference type="EMBL" id="ADI01606.1"/>
    </source>
</evidence>